<name>A0A6J4H969_9ACTN</name>
<keyword evidence="1" id="KW-0732">Signal</keyword>
<evidence type="ECO:0000313" key="3">
    <source>
        <dbReference type="EMBL" id="CAA9217203.1"/>
    </source>
</evidence>
<dbReference type="NCBIfam" id="TIGR03804">
    <property type="entry name" value="para_beta_helix"/>
    <property type="match status" value="1"/>
</dbReference>
<protein>
    <recommendedName>
        <fullName evidence="2">Right handed beta helix domain-containing protein</fullName>
    </recommendedName>
</protein>
<dbReference type="InterPro" id="IPR039448">
    <property type="entry name" value="Beta_helix"/>
</dbReference>
<feature type="chain" id="PRO_5027094733" description="Right handed beta helix domain-containing protein" evidence="1">
    <location>
        <begin position="31"/>
        <end position="327"/>
    </location>
</feature>
<dbReference type="Pfam" id="PF13229">
    <property type="entry name" value="Beta_helix"/>
    <property type="match status" value="1"/>
</dbReference>
<dbReference type="SUPFAM" id="SSF51126">
    <property type="entry name" value="Pectin lyase-like"/>
    <property type="match status" value="1"/>
</dbReference>
<dbReference type="InterPro" id="IPR022441">
    <property type="entry name" value="Para_beta_helix_rpt-2"/>
</dbReference>
<dbReference type="InterPro" id="IPR006311">
    <property type="entry name" value="TAT_signal"/>
</dbReference>
<dbReference type="PROSITE" id="PS51318">
    <property type="entry name" value="TAT"/>
    <property type="match status" value="1"/>
</dbReference>
<dbReference type="Gene3D" id="2.160.20.10">
    <property type="entry name" value="Single-stranded right-handed beta-helix, Pectin lyase-like"/>
    <property type="match status" value="1"/>
</dbReference>
<proteinExistence type="predicted"/>
<sequence>MNLYRRTLIYSSALALVATTLVVGAGPASAAHVACGQTITVSTTLDSDVGPCSTGLTIGANNVTLDLNGFTLSGTPATGDGPGVDITGRTGVTVRNGTITQFDAGVAITGGSGNTVTYLRLLDNRGSTATDFGDGVAVFNSTGNTISYNQVRNNGPYSGISLIRSSNNLIEHNQITGNNMATNNTSGIRVENVGTAASNANTIRYNLVQGSGLDGIQLFARASDNRVHNNSVLQNNRDGITAFAGASRNIIEDNQTRFNGFGPIPGNGIFIRSAVGTVPAPANNIIRRNVSTNNAVLDLRDGTPNCGTNVWSANQGNTGTPPCVFNP</sequence>
<dbReference type="InterPro" id="IPR011050">
    <property type="entry name" value="Pectin_lyase_fold/virulence"/>
</dbReference>
<gene>
    <name evidence="3" type="ORF">AVDCRST_MAG10-462</name>
</gene>
<dbReference type="SMART" id="SM00710">
    <property type="entry name" value="PbH1"/>
    <property type="match status" value="8"/>
</dbReference>
<dbReference type="InterPro" id="IPR012334">
    <property type="entry name" value="Pectin_lyas_fold"/>
</dbReference>
<dbReference type="InterPro" id="IPR006626">
    <property type="entry name" value="PbH1"/>
</dbReference>
<evidence type="ECO:0000256" key="1">
    <source>
        <dbReference type="SAM" id="SignalP"/>
    </source>
</evidence>
<evidence type="ECO:0000259" key="2">
    <source>
        <dbReference type="Pfam" id="PF13229"/>
    </source>
</evidence>
<accession>A0A6J4H969</accession>
<dbReference type="AlphaFoldDB" id="A0A6J4H969"/>
<dbReference type="EMBL" id="CADCTB010000030">
    <property type="protein sequence ID" value="CAA9217203.1"/>
    <property type="molecule type" value="Genomic_DNA"/>
</dbReference>
<feature type="domain" description="Right handed beta helix" evidence="2">
    <location>
        <begin position="70"/>
        <end position="190"/>
    </location>
</feature>
<reference evidence="3" key="1">
    <citation type="submission" date="2020-02" db="EMBL/GenBank/DDBJ databases">
        <authorList>
            <person name="Meier V. D."/>
        </authorList>
    </citation>
    <scope>NUCLEOTIDE SEQUENCE</scope>
    <source>
        <strain evidence="3">AVDCRST_MAG10</strain>
    </source>
</reference>
<feature type="signal peptide" evidence="1">
    <location>
        <begin position="1"/>
        <end position="30"/>
    </location>
</feature>
<organism evidence="3">
    <name type="scientific">uncultured Acidimicrobiales bacterium</name>
    <dbReference type="NCBI Taxonomy" id="310071"/>
    <lineage>
        <taxon>Bacteria</taxon>
        <taxon>Bacillati</taxon>
        <taxon>Actinomycetota</taxon>
        <taxon>Acidimicrobiia</taxon>
        <taxon>Acidimicrobiales</taxon>
        <taxon>environmental samples</taxon>
    </lineage>
</organism>